<dbReference type="PaxDb" id="39947-A0A0P0VQ63"/>
<evidence type="ECO:0000256" key="2">
    <source>
        <dbReference type="PROSITE-ProRule" id="PRU01002"/>
    </source>
</evidence>
<reference evidence="6" key="1">
    <citation type="journal article" date="2005" name="Nature">
        <title>The map-based sequence of the rice genome.</title>
        <authorList>
            <consortium name="International rice genome sequencing project (IRGSP)"/>
            <person name="Matsumoto T."/>
            <person name="Wu J."/>
            <person name="Kanamori H."/>
            <person name="Katayose Y."/>
            <person name="Fujisawa M."/>
            <person name="Namiki N."/>
            <person name="Mizuno H."/>
            <person name="Yamamoto K."/>
            <person name="Antonio B.A."/>
            <person name="Baba T."/>
            <person name="Sakata K."/>
            <person name="Nagamura Y."/>
            <person name="Aoki H."/>
            <person name="Arikawa K."/>
            <person name="Arita K."/>
            <person name="Bito T."/>
            <person name="Chiden Y."/>
            <person name="Fujitsuka N."/>
            <person name="Fukunaka R."/>
            <person name="Hamada M."/>
            <person name="Harada C."/>
            <person name="Hayashi A."/>
            <person name="Hijishita S."/>
            <person name="Honda M."/>
            <person name="Hosokawa S."/>
            <person name="Ichikawa Y."/>
            <person name="Idonuma A."/>
            <person name="Iijima M."/>
            <person name="Ikeda M."/>
            <person name="Ikeno M."/>
            <person name="Ito K."/>
            <person name="Ito S."/>
            <person name="Ito T."/>
            <person name="Ito Y."/>
            <person name="Ito Y."/>
            <person name="Iwabuchi A."/>
            <person name="Kamiya K."/>
            <person name="Karasawa W."/>
            <person name="Kurita K."/>
            <person name="Katagiri S."/>
            <person name="Kikuta A."/>
            <person name="Kobayashi H."/>
            <person name="Kobayashi N."/>
            <person name="Machita K."/>
            <person name="Maehara T."/>
            <person name="Masukawa M."/>
            <person name="Mizubayashi T."/>
            <person name="Mukai Y."/>
            <person name="Nagasaki H."/>
            <person name="Nagata Y."/>
            <person name="Naito S."/>
            <person name="Nakashima M."/>
            <person name="Nakama Y."/>
            <person name="Nakamichi Y."/>
            <person name="Nakamura M."/>
            <person name="Meguro A."/>
            <person name="Negishi M."/>
            <person name="Ohta I."/>
            <person name="Ohta T."/>
            <person name="Okamoto M."/>
            <person name="Ono N."/>
            <person name="Saji S."/>
            <person name="Sakaguchi M."/>
            <person name="Sakai K."/>
            <person name="Shibata M."/>
            <person name="Shimokawa T."/>
            <person name="Song J."/>
            <person name="Takazaki Y."/>
            <person name="Terasawa K."/>
            <person name="Tsugane M."/>
            <person name="Tsuji K."/>
            <person name="Ueda S."/>
            <person name="Waki K."/>
            <person name="Yamagata H."/>
            <person name="Yamamoto M."/>
            <person name="Yamamoto S."/>
            <person name="Yamane H."/>
            <person name="Yoshiki S."/>
            <person name="Yoshihara R."/>
            <person name="Yukawa K."/>
            <person name="Zhong H."/>
            <person name="Yano M."/>
            <person name="Yuan Q."/>
            <person name="Ouyang S."/>
            <person name="Liu J."/>
            <person name="Jones K.M."/>
            <person name="Gansberger K."/>
            <person name="Moffat K."/>
            <person name="Hill J."/>
            <person name="Bera J."/>
            <person name="Fadrosh D."/>
            <person name="Jin S."/>
            <person name="Johri S."/>
            <person name="Kim M."/>
            <person name="Overton L."/>
            <person name="Reardon M."/>
            <person name="Tsitrin T."/>
            <person name="Vuong H."/>
            <person name="Weaver B."/>
            <person name="Ciecko A."/>
            <person name="Tallon L."/>
            <person name="Jackson J."/>
            <person name="Pai G."/>
            <person name="Aken S.V."/>
            <person name="Utterback T."/>
            <person name="Reidmuller S."/>
            <person name="Feldblyum T."/>
            <person name="Hsiao J."/>
            <person name="Zismann V."/>
            <person name="Iobst S."/>
            <person name="de Vazeille A.R."/>
            <person name="Buell C.R."/>
            <person name="Ying K."/>
            <person name="Li Y."/>
            <person name="Lu T."/>
            <person name="Huang Y."/>
            <person name="Zhao Q."/>
            <person name="Feng Q."/>
            <person name="Zhang L."/>
            <person name="Zhu J."/>
            <person name="Weng Q."/>
            <person name="Mu J."/>
            <person name="Lu Y."/>
            <person name="Fan D."/>
            <person name="Liu Y."/>
            <person name="Guan J."/>
            <person name="Zhang Y."/>
            <person name="Yu S."/>
            <person name="Liu X."/>
            <person name="Zhang Y."/>
            <person name="Hong G."/>
            <person name="Han B."/>
            <person name="Choisne N."/>
            <person name="Demange N."/>
            <person name="Orjeda G."/>
            <person name="Samain S."/>
            <person name="Cattolico L."/>
            <person name="Pelletier E."/>
            <person name="Couloux A."/>
            <person name="Segurens B."/>
            <person name="Wincker P."/>
            <person name="D'Hont A."/>
            <person name="Scarpelli C."/>
            <person name="Weissenbach J."/>
            <person name="Salanoubat M."/>
            <person name="Quetier F."/>
            <person name="Yu Y."/>
            <person name="Kim H.R."/>
            <person name="Rambo T."/>
            <person name="Currie J."/>
            <person name="Collura K."/>
            <person name="Luo M."/>
            <person name="Yang T."/>
            <person name="Ammiraju J.S.S."/>
            <person name="Engler F."/>
            <person name="Soderlund C."/>
            <person name="Wing R.A."/>
            <person name="Palmer L.E."/>
            <person name="de la Bastide M."/>
            <person name="Spiegel L."/>
            <person name="Nascimento L."/>
            <person name="Zutavern T."/>
            <person name="O'Shaughnessy A."/>
            <person name="Dike S."/>
            <person name="Dedhia N."/>
            <person name="Preston R."/>
            <person name="Balija V."/>
            <person name="McCombie W.R."/>
            <person name="Chow T."/>
            <person name="Chen H."/>
            <person name="Chung M."/>
            <person name="Chen C."/>
            <person name="Shaw J."/>
            <person name="Wu H."/>
            <person name="Hsiao K."/>
            <person name="Chao Y."/>
            <person name="Chu M."/>
            <person name="Cheng C."/>
            <person name="Hour A."/>
            <person name="Lee P."/>
            <person name="Lin S."/>
            <person name="Lin Y."/>
            <person name="Liou J."/>
            <person name="Liu S."/>
            <person name="Hsing Y."/>
            <person name="Raghuvanshi S."/>
            <person name="Mohanty A."/>
            <person name="Bharti A.K."/>
            <person name="Gaur A."/>
            <person name="Gupta V."/>
            <person name="Kumar D."/>
            <person name="Ravi V."/>
            <person name="Vij S."/>
            <person name="Kapur A."/>
            <person name="Khurana P."/>
            <person name="Khurana P."/>
            <person name="Khurana J.P."/>
            <person name="Tyagi A.K."/>
            <person name="Gaikwad K."/>
            <person name="Singh A."/>
            <person name="Dalal V."/>
            <person name="Srivastava S."/>
            <person name="Dixit A."/>
            <person name="Pal A.K."/>
            <person name="Ghazi I.A."/>
            <person name="Yadav M."/>
            <person name="Pandit A."/>
            <person name="Bhargava A."/>
            <person name="Sureshbabu K."/>
            <person name="Batra K."/>
            <person name="Sharma T.R."/>
            <person name="Mohapatra T."/>
            <person name="Singh N.K."/>
            <person name="Messing J."/>
            <person name="Nelson A.B."/>
            <person name="Fuks G."/>
            <person name="Kavchok S."/>
            <person name="Keizer G."/>
            <person name="Linton E."/>
            <person name="Llaca V."/>
            <person name="Song R."/>
            <person name="Tanyolac B."/>
            <person name="Young S."/>
            <person name="Ho-Il K."/>
            <person name="Hahn J.H."/>
            <person name="Sangsakoo G."/>
            <person name="Vanavichit A."/>
            <person name="de Mattos Luiz.A.T."/>
            <person name="Zimmer P.D."/>
            <person name="Malone G."/>
            <person name="Dellagostin O."/>
            <person name="de Oliveira A.C."/>
            <person name="Bevan M."/>
            <person name="Bancroft I."/>
            <person name="Minx P."/>
            <person name="Cordum H."/>
            <person name="Wilson R."/>
            <person name="Cheng Z."/>
            <person name="Jin W."/>
            <person name="Jiang J."/>
            <person name="Leong S.A."/>
            <person name="Iwama H."/>
            <person name="Gojobori T."/>
            <person name="Itoh T."/>
            <person name="Niimura Y."/>
            <person name="Fujii Y."/>
            <person name="Habara T."/>
            <person name="Sakai H."/>
            <person name="Sato Y."/>
            <person name="Wilson G."/>
            <person name="Kumar K."/>
            <person name="McCouch S."/>
            <person name="Juretic N."/>
            <person name="Hoen D."/>
            <person name="Wright S."/>
            <person name="Bruskiewich R."/>
            <person name="Bureau T."/>
            <person name="Miyao A."/>
            <person name="Hirochika H."/>
            <person name="Nishikawa T."/>
            <person name="Kadowaki K."/>
            <person name="Sugiura M."/>
            <person name="Burr B."/>
            <person name="Sasaki T."/>
        </authorList>
    </citation>
    <scope>NUCLEOTIDE SEQUENCE [LARGE SCALE GENOMIC DNA]</scope>
    <source>
        <strain evidence="6">cv. Nipponbare</strain>
    </source>
</reference>
<feature type="domain" description="WRC" evidence="4">
    <location>
        <begin position="206"/>
        <end position="250"/>
    </location>
</feature>
<sequence>MPSMRHKRPTKTKEPTPQSPPPLICTLPKSPLLPLSLSLSLSPPSPLLSLFLSHPSMRIRRRPQSLQALSSLHPSSDPSTAPQPPPRNHGRYWLSVDKVDEEEKKSERLHLHPNADLADDDSSAAMRAAAALPSGPVVVHSREQQMVTGENGHYSKPDPAIRSTTGERLVNGVVRAMPVAANAKEETKNDGGGGGGAKKRRGPAVLMEGSRCSRVNGRGWRCSQPTLVGYSLCEHHLGKGRMRSVTGGRGGAGQLGRTEPRKNTAAAAVAAAPKAAAAVAEPPVVRPC</sequence>
<dbReference type="Gramene" id="Os02t0773600-00">
    <property type="protein sequence ID" value="Os02t0773600-00"/>
    <property type="gene ID" value="Os02g0773600"/>
</dbReference>
<dbReference type="STRING" id="39947.A0A0P0VQ63"/>
<dbReference type="InterPro" id="IPR014977">
    <property type="entry name" value="WRC_dom"/>
</dbReference>
<dbReference type="OMA" id="MNGHRGA"/>
<comment type="caution">
    <text evidence="2">Lacks conserved residue(s) required for the propagation of feature annotation.</text>
</comment>
<dbReference type="AlphaFoldDB" id="A0A0P0VQ63"/>
<dbReference type="InParanoid" id="A0A0P0VQ63"/>
<evidence type="ECO:0000313" key="5">
    <source>
        <dbReference type="EMBL" id="BAS81143.1"/>
    </source>
</evidence>
<dbReference type="EMBL" id="AP014958">
    <property type="protein sequence ID" value="BAS81143.1"/>
    <property type="molecule type" value="Genomic_DNA"/>
</dbReference>
<dbReference type="Proteomes" id="UP000059680">
    <property type="component" value="Chromosome 2"/>
</dbReference>
<evidence type="ECO:0000256" key="3">
    <source>
        <dbReference type="SAM" id="MobiDB-lite"/>
    </source>
</evidence>
<accession>A0A0P0VQ63</accession>
<feature type="region of interest" description="Disordered" evidence="3">
    <location>
        <begin position="182"/>
        <end position="204"/>
    </location>
</feature>
<keyword evidence="1" id="KW-0539">Nucleus</keyword>
<feature type="region of interest" description="Disordered" evidence="3">
    <location>
        <begin position="69"/>
        <end position="90"/>
    </location>
</feature>
<reference evidence="5 6" key="3">
    <citation type="journal article" date="2013" name="Rice">
        <title>Improvement of the Oryza sativa Nipponbare reference genome using next generation sequence and optical map data.</title>
        <authorList>
            <person name="Kawahara Y."/>
            <person name="de la Bastide M."/>
            <person name="Hamilton J.P."/>
            <person name="Kanamori H."/>
            <person name="McCombie W.R."/>
            <person name="Ouyang S."/>
            <person name="Schwartz D.C."/>
            <person name="Tanaka T."/>
            <person name="Wu J."/>
            <person name="Zhou S."/>
            <person name="Childs K.L."/>
            <person name="Davidson R.M."/>
            <person name="Lin H."/>
            <person name="Quesada-Ocampo L."/>
            <person name="Vaillancourt B."/>
            <person name="Sakai H."/>
            <person name="Lee S.S."/>
            <person name="Kim J."/>
            <person name="Numa H."/>
            <person name="Itoh T."/>
            <person name="Buell C.R."/>
            <person name="Matsumoto T."/>
        </authorList>
    </citation>
    <scope>NUCLEOTIDE SEQUENCE [LARGE SCALE GENOMIC DNA]</scope>
    <source>
        <strain evidence="6">cv. Nipponbare</strain>
    </source>
</reference>
<dbReference type="PROSITE" id="PS51667">
    <property type="entry name" value="WRC"/>
    <property type="match status" value="1"/>
</dbReference>
<organism evidence="5 6">
    <name type="scientific">Oryza sativa subsp. japonica</name>
    <name type="common">Rice</name>
    <dbReference type="NCBI Taxonomy" id="39947"/>
    <lineage>
        <taxon>Eukaryota</taxon>
        <taxon>Viridiplantae</taxon>
        <taxon>Streptophyta</taxon>
        <taxon>Embryophyta</taxon>
        <taxon>Tracheophyta</taxon>
        <taxon>Spermatophyta</taxon>
        <taxon>Magnoliopsida</taxon>
        <taxon>Liliopsida</taxon>
        <taxon>Poales</taxon>
        <taxon>Poaceae</taxon>
        <taxon>BOP clade</taxon>
        <taxon>Oryzoideae</taxon>
        <taxon>Oryzeae</taxon>
        <taxon>Oryzinae</taxon>
        <taxon>Oryza</taxon>
        <taxon>Oryza sativa</taxon>
    </lineage>
</organism>
<dbReference type="PANTHER" id="PTHR34122">
    <property type="entry name" value="EXPRESSED PROTEIN-RELATED"/>
    <property type="match status" value="1"/>
</dbReference>
<reference evidence="5 6" key="2">
    <citation type="journal article" date="2013" name="Plant Cell Physiol.">
        <title>Rice Annotation Project Database (RAP-DB): an integrative and interactive database for rice genomics.</title>
        <authorList>
            <person name="Sakai H."/>
            <person name="Lee S.S."/>
            <person name="Tanaka T."/>
            <person name="Numa H."/>
            <person name="Kim J."/>
            <person name="Kawahara Y."/>
            <person name="Wakimoto H."/>
            <person name="Yang C.C."/>
            <person name="Iwamoto M."/>
            <person name="Abe T."/>
            <person name="Yamada Y."/>
            <person name="Muto A."/>
            <person name="Inokuchi H."/>
            <person name="Ikemura T."/>
            <person name="Matsumoto T."/>
            <person name="Sasaki T."/>
            <person name="Itoh T."/>
        </authorList>
    </citation>
    <scope>NUCLEOTIDE SEQUENCE [LARGE SCALE GENOMIC DNA]</scope>
    <source>
        <strain evidence="6">cv. Nipponbare</strain>
    </source>
</reference>
<feature type="compositionally biased region" description="Polar residues" evidence="3">
    <location>
        <begin position="69"/>
        <end position="80"/>
    </location>
</feature>
<dbReference type="eggNOG" id="ENOG502R42A">
    <property type="taxonomic scope" value="Eukaryota"/>
</dbReference>
<protein>
    <submittedName>
        <fullName evidence="5">Os02g0773600 protein</fullName>
    </submittedName>
</protein>
<evidence type="ECO:0000256" key="1">
    <source>
        <dbReference type="ARBA" id="ARBA00023242"/>
    </source>
</evidence>
<keyword evidence="6" id="KW-1185">Reference proteome</keyword>
<name>A0A0P0VQ63_ORYSJ</name>
<dbReference type="PANTHER" id="PTHR34122:SF1">
    <property type="entry name" value="EXPRESSED PROTEIN"/>
    <property type="match status" value="1"/>
</dbReference>
<evidence type="ECO:0000259" key="4">
    <source>
        <dbReference type="PROSITE" id="PS51667"/>
    </source>
</evidence>
<proteinExistence type="predicted"/>
<dbReference type="FunCoup" id="A0A0P0VQ63">
    <property type="interactions" value="22"/>
</dbReference>
<feature type="compositionally biased region" description="Basic residues" evidence="3">
    <location>
        <begin position="1"/>
        <end position="10"/>
    </location>
</feature>
<dbReference type="Pfam" id="PF08879">
    <property type="entry name" value="WRC"/>
    <property type="match status" value="1"/>
</dbReference>
<gene>
    <name evidence="5" type="ordered locus">Os02g0773600</name>
    <name evidence="5" type="ORF">OSNPB_020773600</name>
</gene>
<evidence type="ECO:0000313" key="6">
    <source>
        <dbReference type="Proteomes" id="UP000059680"/>
    </source>
</evidence>
<feature type="region of interest" description="Disordered" evidence="3">
    <location>
        <begin position="1"/>
        <end position="25"/>
    </location>
</feature>